<accession>A0A2G5VBH9</accession>
<evidence type="ECO:0000256" key="1">
    <source>
        <dbReference type="SAM" id="MobiDB-lite"/>
    </source>
</evidence>
<dbReference type="AlphaFoldDB" id="A0A2G5VBH9"/>
<feature type="region of interest" description="Disordered" evidence="1">
    <location>
        <begin position="101"/>
        <end position="128"/>
    </location>
</feature>
<comment type="caution">
    <text evidence="2">The sequence shown here is derived from an EMBL/GenBank/DDBJ whole genome shotgun (WGS) entry which is preliminary data.</text>
</comment>
<sequence length="160" mass="18117">MGRVDRTTTSFIFLFSKAMCVCDCLLIFHISHSSTRNRHPDTQNDNVFFFPFFVGEALDKSEYQIPINSSKTTDRLTGYSSGSSAVVKSHDVQMGDFSREAMRSSGSIGPSSTSTDSNKIHRQNGHPGASRIFKGRWFQLIKWQGFEDPLWNTWIPAREV</sequence>
<evidence type="ECO:0000313" key="3">
    <source>
        <dbReference type="Proteomes" id="UP000230233"/>
    </source>
</evidence>
<dbReference type="EMBL" id="PDUG01000002">
    <property type="protein sequence ID" value="PIC49149.1"/>
    <property type="molecule type" value="Genomic_DNA"/>
</dbReference>
<proteinExistence type="predicted"/>
<evidence type="ECO:0008006" key="4">
    <source>
        <dbReference type="Google" id="ProtNLM"/>
    </source>
</evidence>
<reference evidence="3" key="1">
    <citation type="submission" date="2017-10" db="EMBL/GenBank/DDBJ databases">
        <title>Rapid genome shrinkage in a self-fertile nematode reveals novel sperm competition proteins.</title>
        <authorList>
            <person name="Yin D."/>
            <person name="Schwarz E.M."/>
            <person name="Thomas C.G."/>
            <person name="Felde R.L."/>
            <person name="Korf I.F."/>
            <person name="Cutter A.D."/>
            <person name="Schartner C.M."/>
            <person name="Ralston E.J."/>
            <person name="Meyer B.J."/>
            <person name="Haag E.S."/>
        </authorList>
    </citation>
    <scope>NUCLEOTIDE SEQUENCE [LARGE SCALE GENOMIC DNA]</scope>
    <source>
        <strain evidence="3">JU1422</strain>
    </source>
</reference>
<gene>
    <name evidence="2" type="primary">Cnig_chr_II.g7848</name>
    <name evidence="2" type="ORF">B9Z55_007848</name>
</gene>
<dbReference type="CDD" id="cd00024">
    <property type="entry name" value="CD_CSD"/>
    <property type="match status" value="1"/>
</dbReference>
<organism evidence="2 3">
    <name type="scientific">Caenorhabditis nigoni</name>
    <dbReference type="NCBI Taxonomy" id="1611254"/>
    <lineage>
        <taxon>Eukaryota</taxon>
        <taxon>Metazoa</taxon>
        <taxon>Ecdysozoa</taxon>
        <taxon>Nematoda</taxon>
        <taxon>Chromadorea</taxon>
        <taxon>Rhabditida</taxon>
        <taxon>Rhabditina</taxon>
        <taxon>Rhabditomorpha</taxon>
        <taxon>Rhabditoidea</taxon>
        <taxon>Rhabditidae</taxon>
        <taxon>Peloderinae</taxon>
        <taxon>Caenorhabditis</taxon>
    </lineage>
</organism>
<evidence type="ECO:0000313" key="2">
    <source>
        <dbReference type="EMBL" id="PIC49149.1"/>
    </source>
</evidence>
<keyword evidence="3" id="KW-1185">Reference proteome</keyword>
<protein>
    <recommendedName>
        <fullName evidence="4">Chromo domain-containing protein</fullName>
    </recommendedName>
</protein>
<dbReference type="Proteomes" id="UP000230233">
    <property type="component" value="Chromosome II"/>
</dbReference>
<name>A0A2G5VBH9_9PELO</name>
<feature type="compositionally biased region" description="Low complexity" evidence="1">
    <location>
        <begin position="104"/>
        <end position="117"/>
    </location>
</feature>